<gene>
    <name evidence="1" type="ORF">Pint_01240</name>
</gene>
<evidence type="ECO:0000313" key="2">
    <source>
        <dbReference type="Proteomes" id="UP001163603"/>
    </source>
</evidence>
<protein>
    <submittedName>
        <fullName evidence="1">Uncharacterized protein</fullName>
    </submittedName>
</protein>
<dbReference type="Proteomes" id="UP001163603">
    <property type="component" value="Chromosome 1"/>
</dbReference>
<proteinExistence type="predicted"/>
<organism evidence="1 2">
    <name type="scientific">Pistacia integerrima</name>
    <dbReference type="NCBI Taxonomy" id="434235"/>
    <lineage>
        <taxon>Eukaryota</taxon>
        <taxon>Viridiplantae</taxon>
        <taxon>Streptophyta</taxon>
        <taxon>Embryophyta</taxon>
        <taxon>Tracheophyta</taxon>
        <taxon>Spermatophyta</taxon>
        <taxon>Magnoliopsida</taxon>
        <taxon>eudicotyledons</taxon>
        <taxon>Gunneridae</taxon>
        <taxon>Pentapetalae</taxon>
        <taxon>rosids</taxon>
        <taxon>malvids</taxon>
        <taxon>Sapindales</taxon>
        <taxon>Anacardiaceae</taxon>
        <taxon>Pistacia</taxon>
    </lineage>
</organism>
<reference evidence="2" key="1">
    <citation type="journal article" date="2023" name="G3 (Bethesda)">
        <title>Genome assembly and association tests identify interacting loci associated with vigor, precocity, and sex in interspecific pistachio rootstocks.</title>
        <authorList>
            <person name="Palmer W."/>
            <person name="Jacygrad E."/>
            <person name="Sagayaradj S."/>
            <person name="Cavanaugh K."/>
            <person name="Han R."/>
            <person name="Bertier L."/>
            <person name="Beede B."/>
            <person name="Kafkas S."/>
            <person name="Golino D."/>
            <person name="Preece J."/>
            <person name="Michelmore R."/>
        </authorList>
    </citation>
    <scope>NUCLEOTIDE SEQUENCE [LARGE SCALE GENOMIC DNA]</scope>
</reference>
<accession>A0ACC0ZKH7</accession>
<dbReference type="EMBL" id="CM047736">
    <property type="protein sequence ID" value="KAJ0052369.1"/>
    <property type="molecule type" value="Genomic_DNA"/>
</dbReference>
<keyword evidence="2" id="KW-1185">Reference proteome</keyword>
<evidence type="ECO:0000313" key="1">
    <source>
        <dbReference type="EMBL" id="KAJ0052369.1"/>
    </source>
</evidence>
<name>A0ACC0ZKH7_9ROSI</name>
<comment type="caution">
    <text evidence="1">The sequence shown here is derived from an EMBL/GenBank/DDBJ whole genome shotgun (WGS) entry which is preliminary data.</text>
</comment>
<sequence>MENWVICRIFMKKRSTKDGNEIIQTRNGMGARQPQLHDFMMRDKRSSGPAISSSSSSSSSGGMSEVSSNGSSYDREGSSSRNVF</sequence>